<evidence type="ECO:0008006" key="4">
    <source>
        <dbReference type="Google" id="ProtNLM"/>
    </source>
</evidence>
<evidence type="ECO:0000256" key="1">
    <source>
        <dbReference type="ARBA" id="ARBA00003520"/>
    </source>
</evidence>
<proteinExistence type="predicted"/>
<dbReference type="AlphaFoldDB" id="A0A448X0Q3"/>
<organism evidence="2 3">
    <name type="scientific">Protopolystoma xenopodis</name>
    <dbReference type="NCBI Taxonomy" id="117903"/>
    <lineage>
        <taxon>Eukaryota</taxon>
        <taxon>Metazoa</taxon>
        <taxon>Spiralia</taxon>
        <taxon>Lophotrochozoa</taxon>
        <taxon>Platyhelminthes</taxon>
        <taxon>Monogenea</taxon>
        <taxon>Polyopisthocotylea</taxon>
        <taxon>Polystomatidea</taxon>
        <taxon>Polystomatidae</taxon>
        <taxon>Protopolystoma</taxon>
    </lineage>
</organism>
<dbReference type="EMBL" id="CAAALY010071771">
    <property type="protein sequence ID" value="VEL25117.1"/>
    <property type="molecule type" value="Genomic_DNA"/>
</dbReference>
<comment type="function">
    <text evidence="1">Actins are highly conserved proteins that are involved in various types of cell motility and are ubiquitously expressed in all eukaryotic cells.</text>
</comment>
<evidence type="ECO:0000313" key="2">
    <source>
        <dbReference type="EMBL" id="VEL25117.1"/>
    </source>
</evidence>
<comment type="caution">
    <text evidence="2">The sequence shown here is derived from an EMBL/GenBank/DDBJ whole genome shotgun (WGS) entry which is preliminary data.</text>
</comment>
<name>A0A448X0Q3_9PLAT</name>
<accession>A0A448X0Q3</accession>
<evidence type="ECO:0000313" key="3">
    <source>
        <dbReference type="Proteomes" id="UP000784294"/>
    </source>
</evidence>
<dbReference type="Gene3D" id="3.30.420.40">
    <property type="match status" value="1"/>
</dbReference>
<dbReference type="InterPro" id="IPR043129">
    <property type="entry name" value="ATPase_NBD"/>
</dbReference>
<dbReference type="OrthoDB" id="5132116at2759"/>
<keyword evidence="3" id="KW-1185">Reference proteome</keyword>
<dbReference type="Pfam" id="PF00022">
    <property type="entry name" value="Actin"/>
    <property type="match status" value="1"/>
</dbReference>
<sequence>MLREIKETCCYTRPLDCSEGRDQDEQKWRRLAKVWGELRLPDDLFVEATEALFTPSLLGLGQTKGLAEALESAVRLSGAVAGPGRGAAARMASRLVLAGGNTMFAGLADRLTSELLPRKRPRRRYVYLPPDEEIPPQPIEVVAPPRRNRLAWIGGSLVADLATFPGVCLTRQLVDEKGVELAIREKAARATPLPPAAR</sequence>
<reference evidence="2" key="1">
    <citation type="submission" date="2018-11" db="EMBL/GenBank/DDBJ databases">
        <authorList>
            <consortium name="Pathogen Informatics"/>
        </authorList>
    </citation>
    <scope>NUCLEOTIDE SEQUENCE</scope>
</reference>
<protein>
    <recommendedName>
        <fullName evidence="4">Actin-related protein 5</fullName>
    </recommendedName>
</protein>
<dbReference type="InterPro" id="IPR004000">
    <property type="entry name" value="Actin"/>
</dbReference>
<dbReference type="Proteomes" id="UP000784294">
    <property type="component" value="Unassembled WGS sequence"/>
</dbReference>
<dbReference type="SUPFAM" id="SSF53067">
    <property type="entry name" value="Actin-like ATPase domain"/>
    <property type="match status" value="1"/>
</dbReference>
<gene>
    <name evidence="2" type="ORF">PXEA_LOCUS18557</name>
</gene>
<dbReference type="PANTHER" id="PTHR11937">
    <property type="entry name" value="ACTIN"/>
    <property type="match status" value="1"/>
</dbReference>